<evidence type="ECO:0000313" key="1">
    <source>
        <dbReference type="EMBL" id="KAK1867788.1"/>
    </source>
</evidence>
<evidence type="ECO:0000313" key="2">
    <source>
        <dbReference type="Proteomes" id="UP000798662"/>
    </source>
</evidence>
<keyword evidence="2" id="KW-1185">Reference proteome</keyword>
<reference evidence="1" key="1">
    <citation type="submission" date="2019-11" db="EMBL/GenBank/DDBJ databases">
        <title>Nori genome reveals adaptations in red seaweeds to the harsh intertidal environment.</title>
        <authorList>
            <person name="Wang D."/>
            <person name="Mao Y."/>
        </authorList>
    </citation>
    <scope>NUCLEOTIDE SEQUENCE</scope>
    <source>
        <tissue evidence="1">Gametophyte</tissue>
    </source>
</reference>
<comment type="caution">
    <text evidence="1">The sequence shown here is derived from an EMBL/GenBank/DDBJ whole genome shotgun (WGS) entry which is preliminary data.</text>
</comment>
<proteinExistence type="predicted"/>
<gene>
    <name evidence="1" type="ORF">I4F81_010288</name>
</gene>
<protein>
    <submittedName>
        <fullName evidence="1">Uncharacterized protein</fullName>
    </submittedName>
</protein>
<organism evidence="1 2">
    <name type="scientific">Pyropia yezoensis</name>
    <name type="common">Susabi-nori</name>
    <name type="synonym">Porphyra yezoensis</name>
    <dbReference type="NCBI Taxonomy" id="2788"/>
    <lineage>
        <taxon>Eukaryota</taxon>
        <taxon>Rhodophyta</taxon>
        <taxon>Bangiophyceae</taxon>
        <taxon>Bangiales</taxon>
        <taxon>Bangiaceae</taxon>
        <taxon>Pyropia</taxon>
    </lineage>
</organism>
<dbReference type="Proteomes" id="UP000798662">
    <property type="component" value="Chromosome 3"/>
</dbReference>
<sequence length="221" mass="23070">MDAAVKAALVASRGTGIVSLVGLDLPVIPGRVRAHLPRRLTVLSLAHNPRLEVLAEDDPVLRALEVADNRLCALPNVFAAFPYLEALTAAGNALTELPQSLATCGRLVTVDLSRNALGPALPAVLCDLPSVVTLRVAANGLTSLPEALVGAAALEVLDVADNDLPAVPPVLLRCCPRLVSVDVAGNPAAERIHLSEGWEWLAERAAAVAQRTALYRLEGGD</sequence>
<dbReference type="EMBL" id="CM020620">
    <property type="protein sequence ID" value="KAK1867788.1"/>
    <property type="molecule type" value="Genomic_DNA"/>
</dbReference>
<accession>A0ACC3CCI7</accession>
<name>A0ACC3CCI7_PYRYE</name>